<dbReference type="InterPro" id="IPR014718">
    <property type="entry name" value="GH-type_carb-bd"/>
</dbReference>
<keyword evidence="6" id="KW-1185">Reference proteome</keyword>
<dbReference type="GO" id="GO:0030246">
    <property type="term" value="F:carbohydrate binding"/>
    <property type="evidence" value="ECO:0007669"/>
    <property type="project" value="InterPro"/>
</dbReference>
<comment type="similarity">
    <text evidence="2">Belongs to the glucose-6-phosphate 1-epimerase family.</text>
</comment>
<dbReference type="STRING" id="1764295.A0A5B8MDY6"/>
<evidence type="ECO:0000256" key="3">
    <source>
        <dbReference type="ARBA" id="ARBA00012083"/>
    </source>
</evidence>
<dbReference type="AlphaFoldDB" id="A0A5B8MDY6"/>
<dbReference type="EC" id="5.1.3.15" evidence="3"/>
<keyword evidence="4" id="KW-0413">Isomerase</keyword>
<proteinExistence type="inferred from homology"/>
<dbReference type="Gene3D" id="2.70.98.10">
    <property type="match status" value="1"/>
</dbReference>
<dbReference type="InterPro" id="IPR025532">
    <property type="entry name" value="G6P_1-epimerase"/>
</dbReference>
<dbReference type="InterPro" id="IPR008183">
    <property type="entry name" value="Aldose_1/G6P_1-epimerase"/>
</dbReference>
<evidence type="ECO:0000256" key="1">
    <source>
        <dbReference type="ARBA" id="ARBA00001096"/>
    </source>
</evidence>
<sequence>MRCAASQSRWCPFEGSRGRRGRGLRGASSATWRRPECAKGRARDRRVLLSREGLRAVPPSAEELQKTYGLTNEEGKSVAFEEGRGGLTKVVLNHACGSSAEVYLYGACVTSWKQASGDEVLYVRPDAKFDRTKAISGGIPICFPQFGPGEMKQHGFARDSVWSVASTSADYNPDDRDPNVELVLEDSEGTRECGFPHAFRVSYSITLHRETLQTDFRVINTGDSAFEFTAALHSYFEVAGVENASISGLGGLTYLNKVPDPNNPKQETEANEEVAFSGETDRIYTEAPSEVVLNVGTGAGVQIQNENWSDCVVWNPWTSMEACYKEFVCVENAKTSERVKLEPNQSWRARADFEVKDLI</sequence>
<gene>
    <name evidence="5" type="ORF">A3770_02p11610</name>
</gene>
<evidence type="ECO:0000313" key="6">
    <source>
        <dbReference type="Proteomes" id="UP000316726"/>
    </source>
</evidence>
<reference evidence="5 6" key="1">
    <citation type="submission" date="2018-07" db="EMBL/GenBank/DDBJ databases">
        <title>The complete nuclear genome of the prasinophyte Chloropicon primus (CCMP1205).</title>
        <authorList>
            <person name="Pombert J.-F."/>
            <person name="Otis C."/>
            <person name="Turmel M."/>
            <person name="Lemieux C."/>
        </authorList>
    </citation>
    <scope>NUCLEOTIDE SEQUENCE [LARGE SCALE GENOMIC DNA]</scope>
    <source>
        <strain evidence="5 6">CCMP1205</strain>
    </source>
</reference>
<name>A0A5B8MDY6_9CHLO</name>
<evidence type="ECO:0000256" key="4">
    <source>
        <dbReference type="ARBA" id="ARBA00023235"/>
    </source>
</evidence>
<accession>A0A5B8MDY6</accession>
<dbReference type="PANTHER" id="PTHR11122">
    <property type="entry name" value="APOSPORY-ASSOCIATED PROTEIN C-RELATED"/>
    <property type="match status" value="1"/>
</dbReference>
<dbReference type="SUPFAM" id="SSF74650">
    <property type="entry name" value="Galactose mutarotase-like"/>
    <property type="match status" value="1"/>
</dbReference>
<organism evidence="5 6">
    <name type="scientific">Chloropicon primus</name>
    <dbReference type="NCBI Taxonomy" id="1764295"/>
    <lineage>
        <taxon>Eukaryota</taxon>
        <taxon>Viridiplantae</taxon>
        <taxon>Chlorophyta</taxon>
        <taxon>Chloropicophyceae</taxon>
        <taxon>Chloropicales</taxon>
        <taxon>Chloropicaceae</taxon>
        <taxon>Chloropicon</taxon>
    </lineage>
</organism>
<evidence type="ECO:0000313" key="5">
    <source>
        <dbReference type="EMBL" id="QDZ18643.1"/>
    </source>
</evidence>
<dbReference type="CDD" id="cd09020">
    <property type="entry name" value="D-hex-6-P-epi_like"/>
    <property type="match status" value="1"/>
</dbReference>
<protein>
    <recommendedName>
        <fullName evidence="3">glucose-6-phosphate 1-epimerase</fullName>
        <ecNumber evidence="3">5.1.3.15</ecNumber>
    </recommendedName>
</protein>
<dbReference type="GO" id="GO:0047938">
    <property type="term" value="F:glucose-6-phosphate 1-epimerase activity"/>
    <property type="evidence" value="ECO:0007669"/>
    <property type="project" value="UniProtKB-EC"/>
</dbReference>
<dbReference type="PANTHER" id="PTHR11122:SF39">
    <property type="entry name" value="GLUCOSE-6-PHOSPHATE 1-EPIMERASE"/>
    <property type="match status" value="1"/>
</dbReference>
<dbReference type="GO" id="GO:0005737">
    <property type="term" value="C:cytoplasm"/>
    <property type="evidence" value="ECO:0007669"/>
    <property type="project" value="TreeGrafter"/>
</dbReference>
<dbReference type="GO" id="GO:0005975">
    <property type="term" value="P:carbohydrate metabolic process"/>
    <property type="evidence" value="ECO:0007669"/>
    <property type="project" value="InterPro"/>
</dbReference>
<dbReference type="Proteomes" id="UP000316726">
    <property type="component" value="Chromosome 2"/>
</dbReference>
<dbReference type="OrthoDB" id="1659429at2759"/>
<comment type="catalytic activity">
    <reaction evidence="1">
        <text>alpha-D-glucose 6-phosphate = beta-D-glucose 6-phosphate</text>
        <dbReference type="Rhea" id="RHEA:16249"/>
        <dbReference type="ChEBI" id="CHEBI:58225"/>
        <dbReference type="ChEBI" id="CHEBI:58247"/>
        <dbReference type="EC" id="5.1.3.15"/>
    </reaction>
</comment>
<evidence type="ECO:0000256" key="2">
    <source>
        <dbReference type="ARBA" id="ARBA00005866"/>
    </source>
</evidence>
<dbReference type="EMBL" id="CP031035">
    <property type="protein sequence ID" value="QDZ18643.1"/>
    <property type="molecule type" value="Genomic_DNA"/>
</dbReference>
<dbReference type="InterPro" id="IPR011013">
    <property type="entry name" value="Gal_mutarotase_sf_dom"/>
</dbReference>
<dbReference type="Pfam" id="PF01263">
    <property type="entry name" value="Aldose_epim"/>
    <property type="match status" value="1"/>
</dbReference>